<sequence length="229" mass="26631">MDMLKELSNNNHLPSLFVFDIDYTLWPLWIDACPGPPFEADPSKPYRVKDKYERLKSIHSVICFIILIKFVCHRYGNVIRLYPDVPKILRTVKNCPQTYIAVASRTQEPEWARKVLSIMPFPENEDEESIKLSVTNGSSSKVINYNTLADVIDYSEIYPSSKVNHFSSLHAITGIPYDEMIFFDDEMRNKEVNYKLGVHFVYVPDGMTYELFLSAIKEFVNKREHSFLS</sequence>
<evidence type="ECO:0008006" key="3">
    <source>
        <dbReference type="Google" id="ProtNLM"/>
    </source>
</evidence>
<dbReference type="SUPFAM" id="SSF56784">
    <property type="entry name" value="HAD-like"/>
    <property type="match status" value="1"/>
</dbReference>
<dbReference type="SFLD" id="SFLDS00003">
    <property type="entry name" value="Haloacid_Dehalogenase"/>
    <property type="match status" value="1"/>
</dbReference>
<dbReference type="InterPro" id="IPR036412">
    <property type="entry name" value="HAD-like_sf"/>
</dbReference>
<dbReference type="InterPro" id="IPR010036">
    <property type="entry name" value="MDP_1_eu_arc"/>
</dbReference>
<dbReference type="GO" id="GO:0003993">
    <property type="term" value="F:acid phosphatase activity"/>
    <property type="evidence" value="ECO:0007669"/>
    <property type="project" value="TreeGrafter"/>
</dbReference>
<keyword evidence="2" id="KW-1185">Reference proteome</keyword>
<reference evidence="1 2" key="1">
    <citation type="submission" date="2014-02" db="EMBL/GenBank/DDBJ databases">
        <title>Single nucleus genome sequencing reveals high similarity among nuclei of an endomycorrhizal fungus.</title>
        <authorList>
            <person name="Lin K."/>
            <person name="Geurts R."/>
            <person name="Zhang Z."/>
            <person name="Limpens E."/>
            <person name="Saunders D.G."/>
            <person name="Mu D."/>
            <person name="Pang E."/>
            <person name="Cao H."/>
            <person name="Cha H."/>
            <person name="Lin T."/>
            <person name="Zhou Q."/>
            <person name="Shang Y."/>
            <person name="Li Y."/>
            <person name="Ivanov S."/>
            <person name="Sharma T."/>
            <person name="Velzen R.V."/>
            <person name="Ruijter N.D."/>
            <person name="Aanen D.K."/>
            <person name="Win J."/>
            <person name="Kamoun S."/>
            <person name="Bisseling T."/>
            <person name="Huang S."/>
        </authorList>
    </citation>
    <scope>NUCLEOTIDE SEQUENCE [LARGE SCALE GENOMIC DNA]</scope>
    <source>
        <strain evidence="2">DAOM197198w</strain>
    </source>
</reference>
<protein>
    <recommendedName>
        <fullName evidence="3">Magnesium-dependent phosphatase-1</fullName>
    </recommendedName>
</protein>
<comment type="caution">
    <text evidence="1">The sequence shown here is derived from an EMBL/GenBank/DDBJ whole genome shotgun (WGS) entry which is preliminary data.</text>
</comment>
<dbReference type="SFLD" id="SFLDG01131">
    <property type="entry name" value="C1.5.2:_MDP_Like"/>
    <property type="match status" value="1"/>
</dbReference>
<evidence type="ECO:0000313" key="1">
    <source>
        <dbReference type="EMBL" id="EXX68265.1"/>
    </source>
</evidence>
<dbReference type="InterPro" id="IPR023214">
    <property type="entry name" value="HAD_sf"/>
</dbReference>
<dbReference type="Pfam" id="PF12689">
    <property type="entry name" value="Acid_PPase"/>
    <property type="match status" value="1"/>
</dbReference>
<dbReference type="EMBL" id="JEMT01017367">
    <property type="protein sequence ID" value="EXX68265.1"/>
    <property type="molecule type" value="Genomic_DNA"/>
</dbReference>
<dbReference type="Gene3D" id="3.40.50.1000">
    <property type="entry name" value="HAD superfamily/HAD-like"/>
    <property type="match status" value="1"/>
</dbReference>
<dbReference type="PANTHER" id="PTHR17901:SF14">
    <property type="entry name" value="MAGNESIUM-DEPENDENT PHOSPHATASE 1"/>
    <property type="match status" value="1"/>
</dbReference>
<dbReference type="SFLD" id="SFLDG01129">
    <property type="entry name" value="C1.5:_HAD__Beta-PGM__Phosphata"/>
    <property type="match status" value="1"/>
</dbReference>
<dbReference type="AlphaFoldDB" id="A0A015JM43"/>
<gene>
    <name evidence="1" type="ORF">RirG_106950</name>
</gene>
<evidence type="ECO:0000313" key="2">
    <source>
        <dbReference type="Proteomes" id="UP000022910"/>
    </source>
</evidence>
<dbReference type="OrthoDB" id="2865258at2759"/>
<name>A0A015JM43_RHIIW</name>
<accession>A0A015JM43</accession>
<dbReference type="STRING" id="1432141.A0A015JM43"/>
<organism evidence="1 2">
    <name type="scientific">Rhizophagus irregularis (strain DAOM 197198w)</name>
    <name type="common">Glomus intraradices</name>
    <dbReference type="NCBI Taxonomy" id="1432141"/>
    <lineage>
        <taxon>Eukaryota</taxon>
        <taxon>Fungi</taxon>
        <taxon>Fungi incertae sedis</taxon>
        <taxon>Mucoromycota</taxon>
        <taxon>Glomeromycotina</taxon>
        <taxon>Glomeromycetes</taxon>
        <taxon>Glomerales</taxon>
        <taxon>Glomeraceae</taxon>
        <taxon>Rhizophagus</taxon>
    </lineage>
</organism>
<dbReference type="Proteomes" id="UP000022910">
    <property type="component" value="Unassembled WGS sequence"/>
</dbReference>
<proteinExistence type="predicted"/>
<dbReference type="PANTHER" id="PTHR17901">
    <property type="entry name" value="MAGNESIUM-DEPENDENT PHOSPHATASE 1 MDP1"/>
    <property type="match status" value="1"/>
</dbReference>